<accession>A0ABV2AKC3</accession>
<dbReference type="Proteomes" id="UP001439008">
    <property type="component" value="Unassembled WGS sequence"/>
</dbReference>
<dbReference type="Gene3D" id="3.40.50.1240">
    <property type="entry name" value="Phosphoglycerate mutase-like"/>
    <property type="match status" value="1"/>
</dbReference>
<evidence type="ECO:0000313" key="2">
    <source>
        <dbReference type="Proteomes" id="UP001439008"/>
    </source>
</evidence>
<sequence>MDGVVRAESIVIDLEQTSTPVLIITHVSMMRILYAYFKSIPVDTVTDLNFPQGLVVEFKPRSFQKLNFDSANISKTTKFNFKFIWMARRKN</sequence>
<keyword evidence="2" id="KW-1185">Reference proteome</keyword>
<dbReference type="InterPro" id="IPR003094">
    <property type="entry name" value="6Pfruct_kin"/>
</dbReference>
<name>A0ABV2AKC3_9EUKA</name>
<dbReference type="InterPro" id="IPR029033">
    <property type="entry name" value="His_PPase_superfam"/>
</dbReference>
<evidence type="ECO:0000313" key="1">
    <source>
        <dbReference type="EMBL" id="MES1920126.1"/>
    </source>
</evidence>
<evidence type="ECO:0008006" key="3">
    <source>
        <dbReference type="Google" id="ProtNLM"/>
    </source>
</evidence>
<reference evidence="1 2" key="1">
    <citation type="journal article" date="2024" name="BMC Biol.">
        <title>Comparative genomics of Ascetosporea gives new insight into the evolutionary basis for animal parasitism in Rhizaria.</title>
        <authorList>
            <person name="Hiltunen Thoren M."/>
            <person name="Onut-Brannstrom I."/>
            <person name="Alfjorden A."/>
            <person name="Peckova H."/>
            <person name="Swords F."/>
            <person name="Hooper C."/>
            <person name="Holzer A.S."/>
            <person name="Bass D."/>
            <person name="Burki F."/>
        </authorList>
    </citation>
    <scope>NUCLEOTIDE SEQUENCE [LARGE SCALE GENOMIC DNA]</scope>
    <source>
        <strain evidence="1">20-A016</strain>
    </source>
</reference>
<dbReference type="PANTHER" id="PTHR10606">
    <property type="entry name" value="6-PHOSPHOFRUCTO-2-KINASE/FRUCTOSE-2,6-BISPHOSPHATASE"/>
    <property type="match status" value="1"/>
</dbReference>
<protein>
    <recommendedName>
        <fullName evidence="3">Phosphoglycerate mutase</fullName>
    </recommendedName>
</protein>
<dbReference type="EMBL" id="JBDODL010000521">
    <property type="protein sequence ID" value="MES1920126.1"/>
    <property type="molecule type" value="Genomic_DNA"/>
</dbReference>
<dbReference type="PANTHER" id="PTHR10606:SF44">
    <property type="entry name" value="6-PHOSPHOFRUCTO 2-KINASE_FRUCTOSE 2,6-BISPHOSPHATASE LONG FORM"/>
    <property type="match status" value="1"/>
</dbReference>
<gene>
    <name evidence="1" type="ORF">MHBO_001842</name>
</gene>
<comment type="caution">
    <text evidence="1">The sequence shown here is derived from an EMBL/GenBank/DDBJ whole genome shotgun (WGS) entry which is preliminary data.</text>
</comment>
<organism evidence="1 2">
    <name type="scientific">Bonamia ostreae</name>
    <dbReference type="NCBI Taxonomy" id="126728"/>
    <lineage>
        <taxon>Eukaryota</taxon>
        <taxon>Sar</taxon>
        <taxon>Rhizaria</taxon>
        <taxon>Endomyxa</taxon>
        <taxon>Ascetosporea</taxon>
        <taxon>Haplosporida</taxon>
        <taxon>Bonamia</taxon>
    </lineage>
</organism>
<dbReference type="SUPFAM" id="SSF53254">
    <property type="entry name" value="Phosphoglycerate mutase-like"/>
    <property type="match status" value="1"/>
</dbReference>
<proteinExistence type="predicted"/>